<evidence type="ECO:0000313" key="12">
    <source>
        <dbReference type="Proteomes" id="UP000054359"/>
    </source>
</evidence>
<feature type="non-terminal residue" evidence="11">
    <location>
        <position position="178"/>
    </location>
</feature>
<dbReference type="Proteomes" id="UP000054359">
    <property type="component" value="Unassembled WGS sequence"/>
</dbReference>
<keyword evidence="8" id="KW-0325">Glycoprotein</keyword>
<gene>
    <name evidence="11" type="ORF">X975_08765</name>
</gene>
<comment type="similarity">
    <text evidence="2 10">Belongs to the Wnt family.</text>
</comment>
<dbReference type="PANTHER" id="PTHR12027">
    <property type="entry name" value="WNT RELATED"/>
    <property type="match status" value="1"/>
</dbReference>
<proteinExistence type="inferred from homology"/>
<dbReference type="InterPro" id="IPR005817">
    <property type="entry name" value="Wnt"/>
</dbReference>
<comment type="subcellular location">
    <subcellularLocation>
        <location evidence="1 10">Secreted</location>
        <location evidence="1 10">Extracellular space</location>
        <location evidence="1 10">Extracellular matrix</location>
    </subcellularLocation>
</comment>
<dbReference type="SMART" id="SM00097">
    <property type="entry name" value="WNT1"/>
    <property type="match status" value="1"/>
</dbReference>
<name>A0A087TAQ9_STEMI</name>
<dbReference type="PRINTS" id="PR01349">
    <property type="entry name" value="WNTPROTEIN"/>
</dbReference>
<dbReference type="GO" id="GO:0005109">
    <property type="term" value="F:frizzled binding"/>
    <property type="evidence" value="ECO:0007669"/>
    <property type="project" value="TreeGrafter"/>
</dbReference>
<dbReference type="GO" id="GO:0007517">
    <property type="term" value="P:muscle organ development"/>
    <property type="evidence" value="ECO:0007669"/>
    <property type="project" value="UniProtKB-ARBA"/>
</dbReference>
<organism evidence="11 12">
    <name type="scientific">Stegodyphus mimosarum</name>
    <name type="common">African social velvet spider</name>
    <dbReference type="NCBI Taxonomy" id="407821"/>
    <lineage>
        <taxon>Eukaryota</taxon>
        <taxon>Metazoa</taxon>
        <taxon>Ecdysozoa</taxon>
        <taxon>Arthropoda</taxon>
        <taxon>Chelicerata</taxon>
        <taxon>Arachnida</taxon>
        <taxon>Araneae</taxon>
        <taxon>Araneomorphae</taxon>
        <taxon>Entelegynae</taxon>
        <taxon>Eresoidea</taxon>
        <taxon>Eresidae</taxon>
        <taxon>Stegodyphus</taxon>
    </lineage>
</organism>
<dbReference type="EMBL" id="KK114328">
    <property type="protein sequence ID" value="KFM62198.1"/>
    <property type="molecule type" value="Genomic_DNA"/>
</dbReference>
<sequence>MDDRFRRRSDLKTLLLTHNYEAGRLAVKRYMKVVHKCHGMSGSCAVKSTWRKLPEFRDVGNHLKERFDGAAKVMPGNDGQGFIPEGATIKPPEKEDIVYTEESPNYCEPDKKTGSLGTKGRICNHTSIGVDGCELLCCGRGYESVRRTQSINCKCKFQYCCEVHCETCDKKHTFSRCL</sequence>
<dbReference type="STRING" id="407821.A0A087TAQ9"/>
<keyword evidence="5" id="KW-0272">Extracellular matrix</keyword>
<evidence type="ECO:0000256" key="4">
    <source>
        <dbReference type="ARBA" id="ARBA00022525"/>
    </source>
</evidence>
<evidence type="ECO:0000256" key="6">
    <source>
        <dbReference type="ARBA" id="ARBA00022687"/>
    </source>
</evidence>
<dbReference type="Pfam" id="PF00110">
    <property type="entry name" value="wnt"/>
    <property type="match status" value="1"/>
</dbReference>
<keyword evidence="4" id="KW-0964">Secreted</keyword>
<evidence type="ECO:0000313" key="11">
    <source>
        <dbReference type="EMBL" id="KFM62198.1"/>
    </source>
</evidence>
<dbReference type="GO" id="GO:0045165">
    <property type="term" value="P:cell fate commitment"/>
    <property type="evidence" value="ECO:0007669"/>
    <property type="project" value="TreeGrafter"/>
</dbReference>
<keyword evidence="7" id="KW-1015">Disulfide bond</keyword>
<dbReference type="GO" id="GO:0005615">
    <property type="term" value="C:extracellular space"/>
    <property type="evidence" value="ECO:0007669"/>
    <property type="project" value="TreeGrafter"/>
</dbReference>
<evidence type="ECO:0000256" key="3">
    <source>
        <dbReference type="ARBA" id="ARBA00022473"/>
    </source>
</evidence>
<keyword evidence="12" id="KW-1185">Reference proteome</keyword>
<comment type="function">
    <text evidence="10">Ligand for members of the frizzled family of seven transmembrane receptors.</text>
</comment>
<dbReference type="GO" id="GO:0000902">
    <property type="term" value="P:cell morphogenesis"/>
    <property type="evidence" value="ECO:0007669"/>
    <property type="project" value="UniProtKB-ARBA"/>
</dbReference>
<keyword evidence="3 10" id="KW-0217">Developmental protein</keyword>
<reference evidence="11 12" key="1">
    <citation type="submission" date="2013-11" db="EMBL/GenBank/DDBJ databases">
        <title>Genome sequencing of Stegodyphus mimosarum.</title>
        <authorList>
            <person name="Bechsgaard J."/>
        </authorList>
    </citation>
    <scope>NUCLEOTIDE SEQUENCE [LARGE SCALE GENOMIC DNA]</scope>
</reference>
<accession>A0A087TAQ9</accession>
<dbReference type="GO" id="GO:0060070">
    <property type="term" value="P:canonical Wnt signaling pathway"/>
    <property type="evidence" value="ECO:0007669"/>
    <property type="project" value="TreeGrafter"/>
</dbReference>
<dbReference type="OrthoDB" id="5945655at2759"/>
<dbReference type="InterPro" id="IPR043158">
    <property type="entry name" value="Wnt_C"/>
</dbReference>
<evidence type="ECO:0000256" key="10">
    <source>
        <dbReference type="RuleBase" id="RU003500"/>
    </source>
</evidence>
<evidence type="ECO:0000256" key="7">
    <source>
        <dbReference type="ARBA" id="ARBA00023157"/>
    </source>
</evidence>
<protein>
    <recommendedName>
        <fullName evidence="10">Protein Wnt</fullName>
    </recommendedName>
</protein>
<keyword evidence="6 10" id="KW-0879">Wnt signaling pathway</keyword>
<evidence type="ECO:0000256" key="1">
    <source>
        <dbReference type="ARBA" id="ARBA00004498"/>
    </source>
</evidence>
<dbReference type="GO" id="GO:0005125">
    <property type="term" value="F:cytokine activity"/>
    <property type="evidence" value="ECO:0007669"/>
    <property type="project" value="TreeGrafter"/>
</dbReference>
<dbReference type="GO" id="GO:0030182">
    <property type="term" value="P:neuron differentiation"/>
    <property type="evidence" value="ECO:0007669"/>
    <property type="project" value="TreeGrafter"/>
</dbReference>
<keyword evidence="9" id="KW-0449">Lipoprotein</keyword>
<evidence type="ECO:0000256" key="2">
    <source>
        <dbReference type="ARBA" id="ARBA00005683"/>
    </source>
</evidence>
<evidence type="ECO:0000256" key="5">
    <source>
        <dbReference type="ARBA" id="ARBA00022530"/>
    </source>
</evidence>
<dbReference type="FunFam" id="3.30.2460.20:FF:000001">
    <property type="entry name" value="Wnt homolog"/>
    <property type="match status" value="1"/>
</dbReference>
<dbReference type="Gene3D" id="3.30.2460.20">
    <property type="match status" value="1"/>
</dbReference>
<dbReference type="AlphaFoldDB" id="A0A087TAQ9"/>
<evidence type="ECO:0000256" key="9">
    <source>
        <dbReference type="ARBA" id="ARBA00023288"/>
    </source>
</evidence>
<dbReference type="PANTHER" id="PTHR12027:SF72">
    <property type="entry name" value="PROTEIN WNT-6"/>
    <property type="match status" value="1"/>
</dbReference>
<dbReference type="OMA" id="EWTNCNC"/>
<evidence type="ECO:0000256" key="8">
    <source>
        <dbReference type="ARBA" id="ARBA00023180"/>
    </source>
</evidence>